<protein>
    <submittedName>
        <fullName evidence="1">Uncharacterized protein</fullName>
    </submittedName>
</protein>
<reference evidence="1" key="1">
    <citation type="journal article" date="2021" name="Proc. Natl. Acad. Sci. U.S.A.">
        <title>A Catalog of Tens of Thousands of Viruses from Human Metagenomes Reveals Hidden Associations with Chronic Diseases.</title>
        <authorList>
            <person name="Tisza M.J."/>
            <person name="Buck C.B."/>
        </authorList>
    </citation>
    <scope>NUCLEOTIDE SEQUENCE</scope>
    <source>
        <strain evidence="1">CtAkS7</strain>
    </source>
</reference>
<name>A0A8S5SXB4_9CAUD</name>
<sequence length="122" mass="14579">MKTISSSKVLSLVDSYQEWPIPRIFGDDHYYTFMHGSLYGLFNLSDEKVVNLLAINNTKMHNGQFLKFIEFLEKFTRENDLKFMIGELFNRRLDDWFARRGYQKERDNRIYNPNSNIANVLK</sequence>
<proteinExistence type="predicted"/>
<evidence type="ECO:0000313" key="1">
    <source>
        <dbReference type="EMBL" id="DAF55732.1"/>
    </source>
</evidence>
<organism evidence="1">
    <name type="scientific">Siphoviridae sp. ctAkS7</name>
    <dbReference type="NCBI Taxonomy" id="2827798"/>
    <lineage>
        <taxon>Viruses</taxon>
        <taxon>Duplodnaviria</taxon>
        <taxon>Heunggongvirae</taxon>
        <taxon>Uroviricota</taxon>
        <taxon>Caudoviricetes</taxon>
    </lineage>
</organism>
<accession>A0A8S5SXB4</accession>
<dbReference type="EMBL" id="BK032698">
    <property type="protein sequence ID" value="DAF55732.1"/>
    <property type="molecule type" value="Genomic_DNA"/>
</dbReference>